<evidence type="ECO:0000313" key="3">
    <source>
        <dbReference type="Proteomes" id="UP000235484"/>
    </source>
</evidence>
<accession>A0A0U5JXQ4</accession>
<keyword evidence="1" id="KW-0812">Transmembrane</keyword>
<name>A0A0U5JXQ4_LIMRT</name>
<dbReference type="EMBL" id="LN887683">
    <property type="protein sequence ID" value="CUR42414.1"/>
    <property type="molecule type" value="Genomic_DNA"/>
</dbReference>
<feature type="transmembrane region" description="Helical" evidence="1">
    <location>
        <begin position="12"/>
        <end position="43"/>
    </location>
</feature>
<organism evidence="2 3">
    <name type="scientific">Limosilactobacillus reuteri</name>
    <name type="common">Lactobacillus reuteri</name>
    <dbReference type="NCBI Taxonomy" id="1598"/>
    <lineage>
        <taxon>Bacteria</taxon>
        <taxon>Bacillati</taxon>
        <taxon>Bacillota</taxon>
        <taxon>Bacilli</taxon>
        <taxon>Lactobacillales</taxon>
        <taxon>Lactobacillaceae</taxon>
        <taxon>Limosilactobacillus</taxon>
    </lineage>
</organism>
<evidence type="ECO:0000313" key="2">
    <source>
        <dbReference type="EMBL" id="CUR42414.1"/>
    </source>
</evidence>
<reference evidence="3" key="1">
    <citation type="submission" date="2015-10" db="EMBL/GenBank/DDBJ databases">
        <authorList>
            <person name="Crossman L.C."/>
        </authorList>
    </citation>
    <scope>NUCLEOTIDE SEQUENCE [LARGE SCALE GENOMIC DNA]</scope>
    <source>
        <strain evidence="3">20-2</strain>
    </source>
</reference>
<gene>
    <name evidence="2" type="ORF">LRLP16767_LR202_02095</name>
</gene>
<protein>
    <submittedName>
        <fullName evidence="2">Uncharacterized protein</fullName>
    </submittedName>
</protein>
<sequence>MGRVIRSFAGYTVIGFIGLIVAGIALLGLGGVLYMVFSIWYAVFSFFR</sequence>
<keyword evidence="1" id="KW-0472">Membrane</keyword>
<dbReference type="Proteomes" id="UP000235484">
    <property type="component" value="Unassembled WGS sequence"/>
</dbReference>
<dbReference type="RefSeq" id="WP_180977166.1">
    <property type="nucleotide sequence ID" value="NZ_LN887683.1"/>
</dbReference>
<dbReference type="AlphaFoldDB" id="A0A0U5JXQ4"/>
<evidence type="ECO:0000256" key="1">
    <source>
        <dbReference type="SAM" id="Phobius"/>
    </source>
</evidence>
<keyword evidence="1" id="KW-1133">Transmembrane helix</keyword>
<proteinExistence type="predicted"/>